<dbReference type="RefSeq" id="WP_126793394.1">
    <property type="nucleotide sequence ID" value="NZ_CP060720.1"/>
</dbReference>
<accession>A0A430B545</accession>
<sequence length="113" mass="13219">MENDYIMRQIKLAGEGIGMVLKKKVSSETLGEIQKENGEFVSRMDLILEYLAKGKFDESFVLVNSLKYKMSVLDFQNVSCWFIKQLKHVQDHYSEKLTNEIIDHYQILLNDLL</sequence>
<protein>
    <submittedName>
        <fullName evidence="1">Uncharacterized protein</fullName>
    </submittedName>
</protein>
<proteinExistence type="predicted"/>
<keyword evidence="2" id="KW-1185">Reference proteome</keyword>
<comment type="caution">
    <text evidence="1">The sequence shown here is derived from an EMBL/GenBank/DDBJ whole genome shotgun (WGS) entry which is preliminary data.</text>
</comment>
<dbReference type="GeneID" id="95580808"/>
<name>A0A430B545_9ENTE</name>
<dbReference type="OrthoDB" id="2186773at2"/>
<gene>
    <name evidence="1" type="ORF">CBF28_07040</name>
</gene>
<organism evidence="1 2">
    <name type="scientific">Vagococcus carniphilus</name>
    <dbReference type="NCBI Taxonomy" id="218144"/>
    <lineage>
        <taxon>Bacteria</taxon>
        <taxon>Bacillati</taxon>
        <taxon>Bacillota</taxon>
        <taxon>Bacilli</taxon>
        <taxon>Lactobacillales</taxon>
        <taxon>Enterococcaceae</taxon>
        <taxon>Vagococcus</taxon>
    </lineage>
</organism>
<evidence type="ECO:0000313" key="1">
    <source>
        <dbReference type="EMBL" id="RSU15476.1"/>
    </source>
</evidence>
<dbReference type="AlphaFoldDB" id="A0A430B545"/>
<dbReference type="Proteomes" id="UP000288028">
    <property type="component" value="Unassembled WGS sequence"/>
</dbReference>
<dbReference type="EMBL" id="NGKB01000005">
    <property type="protein sequence ID" value="RSU15476.1"/>
    <property type="molecule type" value="Genomic_DNA"/>
</dbReference>
<evidence type="ECO:0000313" key="2">
    <source>
        <dbReference type="Proteomes" id="UP000288028"/>
    </source>
</evidence>
<reference evidence="1 2" key="1">
    <citation type="submission" date="2017-05" db="EMBL/GenBank/DDBJ databases">
        <title>Vagococcus spp. assemblies.</title>
        <authorList>
            <person name="Gulvik C.A."/>
        </authorList>
    </citation>
    <scope>NUCLEOTIDE SEQUENCE [LARGE SCALE GENOMIC DNA]</scope>
    <source>
        <strain evidence="1 2">SS1714</strain>
    </source>
</reference>